<dbReference type="EMBL" id="CP017839">
    <property type="protein sequence ID" value="APA97087.1"/>
    <property type="molecule type" value="Genomic_DNA"/>
</dbReference>
<evidence type="ECO:0000313" key="2">
    <source>
        <dbReference type="EMBL" id="GAP32942.1"/>
    </source>
</evidence>
<protein>
    <submittedName>
        <fullName evidence="2">Uncharacterized protein</fullName>
    </submittedName>
</protein>
<reference evidence="3" key="1">
    <citation type="submission" date="2015-07" db="EMBL/GenBank/DDBJ databases">
        <title>Nocardia seriolae U-1 whole genome shotgun sequence.</title>
        <authorList>
            <person name="Imajoh M."/>
            <person name="Fukumoto Y."/>
            <person name="Sukeda M."/>
            <person name="Yamane J."/>
            <person name="Yamasaki K."/>
            <person name="Shimizu M."/>
            <person name="Ohnishi K."/>
            <person name="Oshima S."/>
        </authorList>
    </citation>
    <scope>NUCLEOTIDE SEQUENCE [LARGE SCALE GENOMIC DNA]</scope>
    <source>
        <strain evidence="3">U-1</strain>
    </source>
</reference>
<evidence type="ECO:0000313" key="3">
    <source>
        <dbReference type="Proteomes" id="UP000037179"/>
    </source>
</evidence>
<keyword evidence="3" id="KW-1185">Reference proteome</keyword>
<dbReference type="Proteomes" id="UP000037179">
    <property type="component" value="Unassembled WGS sequence"/>
</dbReference>
<dbReference type="KEGG" id="nsr:NS506_03030"/>
<name>A0ABC9Z571_9NOCA</name>
<proteinExistence type="predicted"/>
<reference evidence="2 3" key="2">
    <citation type="journal article" date="2016" name="Genome Announc.">
        <title>Draft Genome Sequence of Erythromycin- and Oxytetracycline-Sensitive Nocardia seriolae Strain U-1 (NBRC 110359).</title>
        <authorList>
            <person name="Imajoh M."/>
            <person name="Sukeda M."/>
            <person name="Shimizu M."/>
            <person name="Yamane J."/>
            <person name="Ohnishi K."/>
            <person name="Oshima S."/>
        </authorList>
    </citation>
    <scope>NUCLEOTIDE SEQUENCE [LARGE SCALE GENOMIC DNA]</scope>
    <source>
        <strain evidence="2 3">U-1</strain>
    </source>
</reference>
<evidence type="ECO:0000313" key="1">
    <source>
        <dbReference type="EMBL" id="APA97087.1"/>
    </source>
</evidence>
<evidence type="ECO:0000313" key="4">
    <source>
        <dbReference type="Proteomes" id="UP000180166"/>
    </source>
</evidence>
<dbReference type="EMBL" id="BBYQ01000194">
    <property type="protein sequence ID" value="GAP32942.1"/>
    <property type="molecule type" value="Genomic_DNA"/>
</dbReference>
<dbReference type="Proteomes" id="UP000180166">
    <property type="component" value="Chromosome"/>
</dbReference>
<accession>A0ABC9Z571</accession>
<reference evidence="1 4" key="3">
    <citation type="submission" date="2016-10" db="EMBL/GenBank/DDBJ databases">
        <title>Genome sequence of Nocardia seriolae strain EM150506, isolated from Anguila japonica.</title>
        <authorList>
            <person name="Han H.-J."/>
        </authorList>
    </citation>
    <scope>NUCLEOTIDE SEQUENCE [LARGE SCALE GENOMIC DNA]</scope>
    <source>
        <strain evidence="1 4">EM150506</strain>
    </source>
</reference>
<sequence>MSDSGYQWCGCRDCFDIVVGMVKTLSLCGLCEDAGCEIQDGECQREDAYQG</sequence>
<gene>
    <name evidence="1" type="ORF">NS506_03030</name>
    <name evidence="2" type="ORF">NSK11_contig00194-0003</name>
</gene>
<organism evidence="2 3">
    <name type="scientific">Nocardia seriolae</name>
    <dbReference type="NCBI Taxonomy" id="37332"/>
    <lineage>
        <taxon>Bacteria</taxon>
        <taxon>Bacillati</taxon>
        <taxon>Actinomycetota</taxon>
        <taxon>Actinomycetes</taxon>
        <taxon>Mycobacteriales</taxon>
        <taxon>Nocardiaceae</taxon>
        <taxon>Nocardia</taxon>
    </lineage>
</organism>
<dbReference type="AlphaFoldDB" id="A0ABC9Z571"/>